<keyword evidence="2 3" id="KW-0539">Nucleus</keyword>
<feature type="domain" description="HMG box" evidence="6">
    <location>
        <begin position="11"/>
        <end position="78"/>
    </location>
</feature>
<dbReference type="PANTHER" id="PTHR46040:SF3">
    <property type="entry name" value="HIGH MOBILITY GROUP PROTEIN 2"/>
    <property type="match status" value="1"/>
</dbReference>
<proteinExistence type="predicted"/>
<dbReference type="SUPFAM" id="SSF47095">
    <property type="entry name" value="HMG-box"/>
    <property type="match status" value="1"/>
</dbReference>
<dbReference type="PANTHER" id="PTHR46040">
    <property type="entry name" value="HIGH MOBILITY GROUP PROTEIN 2"/>
    <property type="match status" value="1"/>
</dbReference>
<dbReference type="Pfam" id="PF00505">
    <property type="entry name" value="HMG_box"/>
    <property type="match status" value="1"/>
</dbReference>
<feature type="region of interest" description="Disordered" evidence="5">
    <location>
        <begin position="94"/>
        <end position="117"/>
    </location>
</feature>
<gene>
    <name evidence="7" type="ORF">CDAUBV1_LOCUS12295</name>
</gene>
<evidence type="ECO:0000256" key="5">
    <source>
        <dbReference type="SAM" id="MobiDB-lite"/>
    </source>
</evidence>
<feature type="coiled-coil region" evidence="4">
    <location>
        <begin position="133"/>
        <end position="160"/>
    </location>
</feature>
<evidence type="ECO:0000313" key="8">
    <source>
        <dbReference type="Proteomes" id="UP001497525"/>
    </source>
</evidence>
<accession>A0AAV2TN89</accession>
<dbReference type="Proteomes" id="UP001497525">
    <property type="component" value="Unassembled WGS sequence"/>
</dbReference>
<feature type="DNA-binding region" description="HMG box" evidence="3">
    <location>
        <begin position="11"/>
        <end position="78"/>
    </location>
</feature>
<dbReference type="InterPro" id="IPR051965">
    <property type="entry name" value="ChromReg_NeuronalGeneExpr"/>
</dbReference>
<dbReference type="InterPro" id="IPR036910">
    <property type="entry name" value="HMG_box_dom_sf"/>
</dbReference>
<dbReference type="EMBL" id="CAXLJL010000445">
    <property type="protein sequence ID" value="CAL5137805.1"/>
    <property type="molecule type" value="Genomic_DNA"/>
</dbReference>
<dbReference type="GO" id="GO:0010468">
    <property type="term" value="P:regulation of gene expression"/>
    <property type="evidence" value="ECO:0007669"/>
    <property type="project" value="TreeGrafter"/>
</dbReference>
<evidence type="ECO:0000256" key="3">
    <source>
        <dbReference type="PROSITE-ProRule" id="PRU00267"/>
    </source>
</evidence>
<dbReference type="InterPro" id="IPR009071">
    <property type="entry name" value="HMG_box_dom"/>
</dbReference>
<evidence type="ECO:0000313" key="7">
    <source>
        <dbReference type="EMBL" id="CAL5137805.1"/>
    </source>
</evidence>
<dbReference type="GO" id="GO:0005634">
    <property type="term" value="C:nucleus"/>
    <property type="evidence" value="ECO:0007669"/>
    <property type="project" value="UniProtKB-UniRule"/>
</dbReference>
<keyword evidence="4" id="KW-0175">Coiled coil</keyword>
<evidence type="ECO:0000256" key="4">
    <source>
        <dbReference type="SAM" id="Coils"/>
    </source>
</evidence>
<comment type="caution">
    <text evidence="7">The sequence shown here is derived from an EMBL/GenBank/DDBJ whole genome shotgun (WGS) entry which is preliminary data.</text>
</comment>
<dbReference type="SMART" id="SM00398">
    <property type="entry name" value="HMG"/>
    <property type="match status" value="1"/>
</dbReference>
<reference evidence="7" key="1">
    <citation type="submission" date="2024-06" db="EMBL/GenBank/DDBJ databases">
        <authorList>
            <person name="Liu X."/>
            <person name="Lenzi L."/>
            <person name="Haldenby T S."/>
            <person name="Uol C."/>
        </authorList>
    </citation>
    <scope>NUCLEOTIDE SEQUENCE</scope>
</reference>
<dbReference type="Gene3D" id="1.10.30.10">
    <property type="entry name" value="High mobility group box domain"/>
    <property type="match status" value="1"/>
</dbReference>
<protein>
    <recommendedName>
        <fullName evidence="6">HMG box domain-containing protein</fullName>
    </recommendedName>
</protein>
<evidence type="ECO:0000256" key="2">
    <source>
        <dbReference type="ARBA" id="ARBA00023242"/>
    </source>
</evidence>
<sequence>MRSVPHDKNAPRRPPTAFMLFVKDRRAASEHLASLPFGERNRLLGNEWSVLPEDKRAEYVKQSAEQRSAYKKQMTEYKASDAYKTWLNTVAKNAENEPRAGGKGRKRREIQSEGPATPDCKISIFTHEFLEYNKLREVILRQLKKQAVQLEEETALLSKHVDNLVNAEHRTKQQIDTLKKSVHDEEQLLQTFYKELVASLHEIALPYGTFPESSTKSFEHITETSVHAFVSQLENLSHSETHSELVAVAIQSIRSAITKKTLKLLTL</sequence>
<name>A0AAV2TN89_CALDB</name>
<dbReference type="PROSITE" id="PS50118">
    <property type="entry name" value="HMG_BOX_2"/>
    <property type="match status" value="1"/>
</dbReference>
<dbReference type="AlphaFoldDB" id="A0AAV2TN89"/>
<evidence type="ECO:0000259" key="6">
    <source>
        <dbReference type="PROSITE" id="PS50118"/>
    </source>
</evidence>
<dbReference type="GO" id="GO:0003677">
    <property type="term" value="F:DNA binding"/>
    <property type="evidence" value="ECO:0007669"/>
    <property type="project" value="UniProtKB-UniRule"/>
</dbReference>
<evidence type="ECO:0000256" key="1">
    <source>
        <dbReference type="ARBA" id="ARBA00023125"/>
    </source>
</evidence>
<organism evidence="7 8">
    <name type="scientific">Calicophoron daubneyi</name>
    <name type="common">Rumen fluke</name>
    <name type="synonym">Paramphistomum daubneyi</name>
    <dbReference type="NCBI Taxonomy" id="300641"/>
    <lineage>
        <taxon>Eukaryota</taxon>
        <taxon>Metazoa</taxon>
        <taxon>Spiralia</taxon>
        <taxon>Lophotrochozoa</taxon>
        <taxon>Platyhelminthes</taxon>
        <taxon>Trematoda</taxon>
        <taxon>Digenea</taxon>
        <taxon>Plagiorchiida</taxon>
        <taxon>Pronocephalata</taxon>
        <taxon>Paramphistomoidea</taxon>
        <taxon>Paramphistomidae</taxon>
        <taxon>Calicophoron</taxon>
    </lineage>
</organism>
<keyword evidence="1 3" id="KW-0238">DNA-binding</keyword>